<reference evidence="2 3" key="1">
    <citation type="submission" date="2020-08" db="EMBL/GenBank/DDBJ databases">
        <title>Genomic Encyclopedia of Type Strains, Phase IV (KMG-IV): sequencing the most valuable type-strain genomes for metagenomic binning, comparative biology and taxonomic classification.</title>
        <authorList>
            <person name="Goeker M."/>
        </authorList>
    </citation>
    <scope>NUCLEOTIDE SEQUENCE [LARGE SCALE GENOMIC DNA]</scope>
    <source>
        <strain evidence="2 3">DSM 105481</strain>
    </source>
</reference>
<dbReference type="InterPro" id="IPR016181">
    <property type="entry name" value="Acyl_CoA_acyltransferase"/>
</dbReference>
<dbReference type="Proteomes" id="UP000626697">
    <property type="component" value="Unassembled WGS sequence"/>
</dbReference>
<feature type="domain" description="N-acetyltransferase" evidence="1">
    <location>
        <begin position="12"/>
        <end position="74"/>
    </location>
</feature>
<proteinExistence type="predicted"/>
<evidence type="ECO:0000259" key="1">
    <source>
        <dbReference type="Pfam" id="PF00583"/>
    </source>
</evidence>
<name>A0ABR6CU75_9BACI</name>
<dbReference type="CDD" id="cd04301">
    <property type="entry name" value="NAT_SF"/>
    <property type="match status" value="1"/>
</dbReference>
<evidence type="ECO:0000313" key="3">
    <source>
        <dbReference type="Proteomes" id="UP000626697"/>
    </source>
</evidence>
<sequence>MVAAIENGFQEEDIPIYVADENGMIVGFACFDVVRRKKGLFGPMGTSISKRIHGIGYSLLHYCLSEMKEKGYEYSVIGETGPLEFYE</sequence>
<dbReference type="RefSeq" id="WP_182503623.1">
    <property type="nucleotide sequence ID" value="NZ_JACJHX010000015.1"/>
</dbReference>
<accession>A0ABR6CU75</accession>
<dbReference type="SUPFAM" id="SSF55729">
    <property type="entry name" value="Acyl-CoA N-acyltransferases (Nat)"/>
    <property type="match status" value="1"/>
</dbReference>
<dbReference type="Pfam" id="PF00583">
    <property type="entry name" value="Acetyltransf_1"/>
    <property type="match status" value="1"/>
</dbReference>
<dbReference type="EMBL" id="JACJHX010000015">
    <property type="protein sequence ID" value="MBA9028555.1"/>
    <property type="molecule type" value="Genomic_DNA"/>
</dbReference>
<comment type="caution">
    <text evidence="2">The sequence shown here is derived from an EMBL/GenBank/DDBJ whole genome shotgun (WGS) entry which is preliminary data.</text>
</comment>
<protein>
    <submittedName>
        <fullName evidence="2">N-acetyltransferase YhbS</fullName>
    </submittedName>
</protein>
<gene>
    <name evidence="2" type="ORF">HNP81_003875</name>
</gene>
<dbReference type="Gene3D" id="3.40.630.30">
    <property type="match status" value="1"/>
</dbReference>
<dbReference type="InterPro" id="IPR000182">
    <property type="entry name" value="GNAT_dom"/>
</dbReference>
<evidence type="ECO:0000313" key="2">
    <source>
        <dbReference type="EMBL" id="MBA9028555.1"/>
    </source>
</evidence>
<keyword evidence="3" id="KW-1185">Reference proteome</keyword>
<organism evidence="2 3">
    <name type="scientific">Peribacillus huizhouensis</name>
    <dbReference type="NCBI Taxonomy" id="1501239"/>
    <lineage>
        <taxon>Bacteria</taxon>
        <taxon>Bacillati</taxon>
        <taxon>Bacillota</taxon>
        <taxon>Bacilli</taxon>
        <taxon>Bacillales</taxon>
        <taxon>Bacillaceae</taxon>
        <taxon>Peribacillus</taxon>
    </lineage>
</organism>